<proteinExistence type="predicted"/>
<keyword evidence="3" id="KW-1185">Reference proteome</keyword>
<dbReference type="OrthoDB" id="2991563at2759"/>
<comment type="caution">
    <text evidence="2">The sequence shown here is derived from an EMBL/GenBank/DDBJ whole genome shotgun (WGS) entry which is preliminary data.</text>
</comment>
<accession>A0A8H7CAW7</accession>
<dbReference type="AlphaFoldDB" id="A0A8H7CAW7"/>
<dbReference type="Proteomes" id="UP000620124">
    <property type="component" value="Unassembled WGS sequence"/>
</dbReference>
<protein>
    <submittedName>
        <fullName evidence="2">Uncharacterized protein</fullName>
    </submittedName>
</protein>
<gene>
    <name evidence="2" type="ORF">MVEN_02437000</name>
</gene>
<evidence type="ECO:0000313" key="3">
    <source>
        <dbReference type="Proteomes" id="UP000620124"/>
    </source>
</evidence>
<name>A0A8H7CAW7_9AGAR</name>
<reference evidence="2" key="1">
    <citation type="submission" date="2020-05" db="EMBL/GenBank/DDBJ databases">
        <title>Mycena genomes resolve the evolution of fungal bioluminescence.</title>
        <authorList>
            <person name="Tsai I.J."/>
        </authorList>
    </citation>
    <scope>NUCLEOTIDE SEQUENCE</scope>
    <source>
        <strain evidence="2">CCC161011</strain>
    </source>
</reference>
<dbReference type="EMBL" id="JACAZI010000032">
    <property type="protein sequence ID" value="KAF7330969.1"/>
    <property type="molecule type" value="Genomic_DNA"/>
</dbReference>
<evidence type="ECO:0000313" key="2">
    <source>
        <dbReference type="EMBL" id="KAF7330969.1"/>
    </source>
</evidence>
<sequence length="433" mass="49242">MAPLFSRIALTREYLLAQHAERGSTGLTERELKAILRAHLNKKTLNPSPAFYVEAVDAIMQQDPPVTVNWVWVIKQQGEPNKVDEEIAKFYKNKLLRLPDDQNHLLQENDQGNQQDQTLPDNPGNRPALPTTSKILENHPEGDVNLYDPKIVVMNYFGDDLHDMVITRFHTLDVKDLIRFYGVPADCGDGAAEIRAKSRALQIETKALVERVIFDQDLTPIPEGQAFKVLWHIPGYHANLGEPLVTYHPDEEPNLCWRVDVDDSHVLPIFGDPKAMRVFLIVRLYCLPGSGPPQTEADRITELVGNYLLEKDENNAVVKAICKCKRVSADKRKGQTPKCWIKWVERVHLVKEFETKVPPSASNNEIRGKRITNLAVAHMLLASGAWVADCLSAHKLIMRRHLWPKVAKYLNDDSEKVIGIHAFTQKLERFKKD</sequence>
<evidence type="ECO:0000256" key="1">
    <source>
        <dbReference type="SAM" id="MobiDB-lite"/>
    </source>
</evidence>
<organism evidence="2 3">
    <name type="scientific">Mycena venus</name>
    <dbReference type="NCBI Taxonomy" id="2733690"/>
    <lineage>
        <taxon>Eukaryota</taxon>
        <taxon>Fungi</taxon>
        <taxon>Dikarya</taxon>
        <taxon>Basidiomycota</taxon>
        <taxon>Agaricomycotina</taxon>
        <taxon>Agaricomycetes</taxon>
        <taxon>Agaricomycetidae</taxon>
        <taxon>Agaricales</taxon>
        <taxon>Marasmiineae</taxon>
        <taxon>Mycenaceae</taxon>
        <taxon>Mycena</taxon>
    </lineage>
</organism>
<feature type="region of interest" description="Disordered" evidence="1">
    <location>
        <begin position="112"/>
        <end position="141"/>
    </location>
</feature>